<dbReference type="AlphaFoldDB" id="A0A6G1S325"/>
<sequence length="230" mass="26679">MMVDSAVMLGANRLEAEEQLLDALNFETALAYHSVESFAKRNNNKMKLSQLSEIAPNIDWNKYLAGLMEEEPLKPDEELGVPVPKFIVELDKLLMEVNSKTLANYMIWRVVQDSMIYLSKRWHEPLQQCIIALTGQEYREQRLKYCLKPLMGSMSVAISSMYVKNYFDLDSKRHAEEIADYIRSEFAANLNRIDWMDRRTRGEARLKAFAMFAQIGYPDELLNATLVEEH</sequence>
<dbReference type="InterPro" id="IPR000718">
    <property type="entry name" value="Peptidase_M13"/>
</dbReference>
<dbReference type="InterPro" id="IPR042089">
    <property type="entry name" value="Peptidase_M13_dom_2"/>
</dbReference>
<evidence type="ECO:0000313" key="3">
    <source>
        <dbReference type="EMBL" id="MDE44894.1"/>
    </source>
</evidence>
<dbReference type="GO" id="GO:0016485">
    <property type="term" value="P:protein processing"/>
    <property type="evidence" value="ECO:0007669"/>
    <property type="project" value="TreeGrafter"/>
</dbReference>
<feature type="domain" description="Peptidase M13 N-terminal" evidence="2">
    <location>
        <begin position="1"/>
        <end position="218"/>
    </location>
</feature>
<dbReference type="GO" id="GO:0004222">
    <property type="term" value="F:metalloendopeptidase activity"/>
    <property type="evidence" value="ECO:0007669"/>
    <property type="project" value="InterPro"/>
</dbReference>
<gene>
    <name evidence="3" type="primary">PHEX</name>
    <name evidence="3" type="ORF">g.9925</name>
</gene>
<protein>
    <submittedName>
        <fullName evidence="3">Phosphate-regulating neutral endopeptidase</fullName>
    </submittedName>
</protein>
<dbReference type="EMBL" id="GGYP01000123">
    <property type="protein sequence ID" value="MDE44894.1"/>
    <property type="molecule type" value="Transcribed_RNA"/>
</dbReference>
<dbReference type="InterPro" id="IPR008753">
    <property type="entry name" value="Peptidase_M13_N"/>
</dbReference>
<accession>A0A6G1S325</accession>
<evidence type="ECO:0000256" key="1">
    <source>
        <dbReference type="ARBA" id="ARBA00007357"/>
    </source>
</evidence>
<comment type="similarity">
    <text evidence="1">Belongs to the peptidase M13 family.</text>
</comment>
<dbReference type="GO" id="GO:0005886">
    <property type="term" value="C:plasma membrane"/>
    <property type="evidence" value="ECO:0007669"/>
    <property type="project" value="TreeGrafter"/>
</dbReference>
<dbReference type="SUPFAM" id="SSF55486">
    <property type="entry name" value="Metalloproteases ('zincins'), catalytic domain"/>
    <property type="match status" value="1"/>
</dbReference>
<dbReference type="Gene3D" id="1.10.1380.10">
    <property type="entry name" value="Neutral endopeptidase , domain2"/>
    <property type="match status" value="1"/>
</dbReference>
<proteinExistence type="inferred from homology"/>
<dbReference type="PROSITE" id="PS51885">
    <property type="entry name" value="NEPRILYSIN"/>
    <property type="match status" value="1"/>
</dbReference>
<name>A0A6G1S325_9ACAR</name>
<organism evidence="3">
    <name type="scientific">Aceria tosichella</name>
    <name type="common">wheat curl mite</name>
    <dbReference type="NCBI Taxonomy" id="561515"/>
    <lineage>
        <taxon>Eukaryota</taxon>
        <taxon>Metazoa</taxon>
        <taxon>Ecdysozoa</taxon>
        <taxon>Arthropoda</taxon>
        <taxon>Chelicerata</taxon>
        <taxon>Arachnida</taxon>
        <taxon>Acari</taxon>
        <taxon>Acariformes</taxon>
        <taxon>Trombidiformes</taxon>
        <taxon>Prostigmata</taxon>
        <taxon>Eupodina</taxon>
        <taxon>Eriophyoidea</taxon>
        <taxon>Eriophyidae</taxon>
        <taxon>Eriophyinae</taxon>
        <taxon>Aceriini</taxon>
        <taxon>Aceria</taxon>
    </lineage>
</organism>
<dbReference type="PANTHER" id="PTHR11733">
    <property type="entry name" value="ZINC METALLOPROTEASE FAMILY M13 NEPRILYSIN-RELATED"/>
    <property type="match status" value="1"/>
</dbReference>
<evidence type="ECO:0000259" key="2">
    <source>
        <dbReference type="Pfam" id="PF05649"/>
    </source>
</evidence>
<dbReference type="Pfam" id="PF05649">
    <property type="entry name" value="Peptidase_M13_N"/>
    <property type="match status" value="1"/>
</dbReference>
<dbReference type="PANTHER" id="PTHR11733:SF224">
    <property type="entry name" value="NEPRILYSIN-2"/>
    <property type="match status" value="1"/>
</dbReference>
<reference evidence="3" key="1">
    <citation type="submission" date="2018-10" db="EMBL/GenBank/DDBJ databases">
        <title>Transcriptome assembly of Aceria tosichella (Wheat curl mite) Type 2.</title>
        <authorList>
            <person name="Scully E.D."/>
            <person name="Geib S.M."/>
            <person name="Palmer N.A."/>
            <person name="Gupta A.K."/>
            <person name="Sarath G."/>
            <person name="Tatineni S."/>
        </authorList>
    </citation>
    <scope>NUCLEOTIDE SEQUENCE</scope>
    <source>
        <strain evidence="3">LincolnNE</strain>
    </source>
</reference>